<dbReference type="Gene3D" id="2.40.128.270">
    <property type="match status" value="1"/>
</dbReference>
<accession>A0A644TIE2</accession>
<sequence>MQSRILKLGLLAVLLTTALSISIFSSCKEKDENPTTPKPTPQLEFSEWKLTKFVDVQNQTSICPNPTDEDCFFLRFELNKRIFIRSSVNNISGDYVINTENSYFKFENLVGTEIAEVYDGNLFVECINNVSNYSISNNTLRLYYNNYQNYLEFEKRIPITN</sequence>
<evidence type="ECO:0000313" key="1">
    <source>
        <dbReference type="EMBL" id="MPL66644.1"/>
    </source>
</evidence>
<dbReference type="EMBL" id="VSSQ01000033">
    <property type="protein sequence ID" value="MPL66644.1"/>
    <property type="molecule type" value="Genomic_DNA"/>
</dbReference>
<protein>
    <submittedName>
        <fullName evidence="1">Uncharacterized protein</fullName>
    </submittedName>
</protein>
<dbReference type="InterPro" id="IPR038670">
    <property type="entry name" value="HslJ-like_sf"/>
</dbReference>
<name>A0A644TIE2_9ZZZZ</name>
<proteinExistence type="predicted"/>
<dbReference type="AlphaFoldDB" id="A0A644TIE2"/>
<organism evidence="1">
    <name type="scientific">bioreactor metagenome</name>
    <dbReference type="NCBI Taxonomy" id="1076179"/>
    <lineage>
        <taxon>unclassified sequences</taxon>
        <taxon>metagenomes</taxon>
        <taxon>ecological metagenomes</taxon>
    </lineage>
</organism>
<comment type="caution">
    <text evidence="1">The sequence shown here is derived from an EMBL/GenBank/DDBJ whole genome shotgun (WGS) entry which is preliminary data.</text>
</comment>
<reference evidence="1" key="1">
    <citation type="submission" date="2019-08" db="EMBL/GenBank/DDBJ databases">
        <authorList>
            <person name="Kucharzyk K."/>
            <person name="Murdoch R.W."/>
            <person name="Higgins S."/>
            <person name="Loffler F."/>
        </authorList>
    </citation>
    <scope>NUCLEOTIDE SEQUENCE</scope>
</reference>
<dbReference type="PROSITE" id="PS51257">
    <property type="entry name" value="PROKAR_LIPOPROTEIN"/>
    <property type="match status" value="1"/>
</dbReference>
<gene>
    <name evidence="1" type="ORF">SDC9_12331</name>
</gene>